<name>A0A1H9MVW2_FLAFI</name>
<evidence type="ECO:0000313" key="3">
    <source>
        <dbReference type="Proteomes" id="UP000183658"/>
    </source>
</evidence>
<gene>
    <name evidence="2" type="ORF">SAMN05444355_10941</name>
</gene>
<dbReference type="Pfam" id="PF13182">
    <property type="entry name" value="DUF4007"/>
    <property type="match status" value="1"/>
</dbReference>
<protein>
    <recommendedName>
        <fullName evidence="1">DUF4007 domain-containing protein</fullName>
    </recommendedName>
</protein>
<accession>A0A1H9MVW2</accession>
<dbReference type="EMBL" id="FOFZ01000009">
    <property type="protein sequence ID" value="SER27834.1"/>
    <property type="molecule type" value="Genomic_DNA"/>
</dbReference>
<dbReference type="InterPro" id="IPR025248">
    <property type="entry name" value="DUF4007"/>
</dbReference>
<proteinExistence type="predicted"/>
<feature type="domain" description="DUF4007" evidence="1">
    <location>
        <begin position="13"/>
        <end position="300"/>
    </location>
</feature>
<sequence>MSFTDIEKTKLQFSGHETFACKQFWIKKGFDFVVSNKSFTKPSAVVDLGVGKNMVAAIRYWIKSFNIIDEDDESPTEFANYFFRDNGFDPYIEDLGTLWMLHYQIIKKNKASIYSLLFNEFRKERNDFTKEQFSSFLKRKCNEESLQSRYNEKTVATDINVLLRSYSKPERKSKIEIEDTFANMFLDLELVHHYKKRNFEESLIDWYRIDGEIRSEIPFQIVFFVILDSFEDLQSISFRQLLTGFNSPGSIFALNTEGLYKKIIEITENFDGVVYNETAGNQILQLKNHFNKWEILNEYYN</sequence>
<dbReference type="AlphaFoldDB" id="A0A1H9MVW2"/>
<dbReference type="RefSeq" id="WP_074723787.1">
    <property type="nucleotide sequence ID" value="NZ_CBCRVS010000009.1"/>
</dbReference>
<reference evidence="3" key="1">
    <citation type="submission" date="2016-10" db="EMBL/GenBank/DDBJ databases">
        <authorList>
            <person name="Varghese N."/>
            <person name="Submissions S."/>
        </authorList>
    </citation>
    <scope>NUCLEOTIDE SEQUENCE [LARGE SCALE GENOMIC DNA]</scope>
    <source>
        <strain evidence="3">DSM 15719</strain>
    </source>
</reference>
<keyword evidence="3" id="KW-1185">Reference proteome</keyword>
<evidence type="ECO:0000313" key="2">
    <source>
        <dbReference type="EMBL" id="SER27834.1"/>
    </source>
</evidence>
<organism evidence="2 3">
    <name type="scientific">Flavobacterium frigoris</name>
    <dbReference type="NCBI Taxonomy" id="229204"/>
    <lineage>
        <taxon>Bacteria</taxon>
        <taxon>Pseudomonadati</taxon>
        <taxon>Bacteroidota</taxon>
        <taxon>Flavobacteriia</taxon>
        <taxon>Flavobacteriales</taxon>
        <taxon>Flavobacteriaceae</taxon>
        <taxon>Flavobacterium</taxon>
    </lineage>
</organism>
<dbReference type="Proteomes" id="UP000183658">
    <property type="component" value="Unassembled WGS sequence"/>
</dbReference>
<dbReference type="OrthoDB" id="747541at2"/>
<evidence type="ECO:0000259" key="1">
    <source>
        <dbReference type="Pfam" id="PF13182"/>
    </source>
</evidence>